<sequence>MWRFLSVVNSALAVAVVREVRQGEARPANESRSARVEISTLFQAAYSRAEAGHPDNANGDSLRRQRETSAGHNTLQDGGSGLRVWGAGHCQGLGPLKGFHCWAGQWDRSALSDGNCVSLESE</sequence>
<gene>
    <name evidence="3" type="ORF">CCH79_00009753</name>
</gene>
<dbReference type="Proteomes" id="UP000250572">
    <property type="component" value="Unassembled WGS sequence"/>
</dbReference>
<evidence type="ECO:0000313" key="3">
    <source>
        <dbReference type="EMBL" id="PWA30126.1"/>
    </source>
</evidence>
<evidence type="ECO:0000313" key="4">
    <source>
        <dbReference type="Proteomes" id="UP000250572"/>
    </source>
</evidence>
<feature type="chain" id="PRO_5016433348" description="Secreted protein" evidence="2">
    <location>
        <begin position="26"/>
        <end position="122"/>
    </location>
</feature>
<comment type="caution">
    <text evidence="3">The sequence shown here is derived from an EMBL/GenBank/DDBJ whole genome shotgun (WGS) entry which is preliminary data.</text>
</comment>
<evidence type="ECO:0000256" key="2">
    <source>
        <dbReference type="SAM" id="SignalP"/>
    </source>
</evidence>
<accession>A0A315W380</accession>
<protein>
    <recommendedName>
        <fullName evidence="5">Secreted protein</fullName>
    </recommendedName>
</protein>
<proteinExistence type="predicted"/>
<feature type="region of interest" description="Disordered" evidence="1">
    <location>
        <begin position="48"/>
        <end position="79"/>
    </location>
</feature>
<keyword evidence="4" id="KW-1185">Reference proteome</keyword>
<dbReference type="EMBL" id="NHOQ01000466">
    <property type="protein sequence ID" value="PWA30126.1"/>
    <property type="molecule type" value="Genomic_DNA"/>
</dbReference>
<reference evidence="3 4" key="1">
    <citation type="journal article" date="2018" name="G3 (Bethesda)">
        <title>A High-Quality Reference Genome for the Invasive Mosquitofish Gambusia affinis Using a Chicago Library.</title>
        <authorList>
            <person name="Hoffberg S.L."/>
            <person name="Troendle N.J."/>
            <person name="Glenn T.C."/>
            <person name="Mahmud O."/>
            <person name="Louha S."/>
            <person name="Chalopin D."/>
            <person name="Bennetzen J.L."/>
            <person name="Mauricio R."/>
        </authorList>
    </citation>
    <scope>NUCLEOTIDE SEQUENCE [LARGE SCALE GENOMIC DNA]</scope>
    <source>
        <strain evidence="3">NE01/NJP1002.9</strain>
        <tissue evidence="3">Muscle</tissue>
    </source>
</reference>
<dbReference type="AlphaFoldDB" id="A0A315W380"/>
<name>A0A315W380_GAMAF</name>
<evidence type="ECO:0008006" key="5">
    <source>
        <dbReference type="Google" id="ProtNLM"/>
    </source>
</evidence>
<keyword evidence="2" id="KW-0732">Signal</keyword>
<evidence type="ECO:0000256" key="1">
    <source>
        <dbReference type="SAM" id="MobiDB-lite"/>
    </source>
</evidence>
<organism evidence="3 4">
    <name type="scientific">Gambusia affinis</name>
    <name type="common">Western mosquitofish</name>
    <name type="synonym">Heterandria affinis</name>
    <dbReference type="NCBI Taxonomy" id="33528"/>
    <lineage>
        <taxon>Eukaryota</taxon>
        <taxon>Metazoa</taxon>
        <taxon>Chordata</taxon>
        <taxon>Craniata</taxon>
        <taxon>Vertebrata</taxon>
        <taxon>Euteleostomi</taxon>
        <taxon>Actinopterygii</taxon>
        <taxon>Neopterygii</taxon>
        <taxon>Teleostei</taxon>
        <taxon>Neoteleostei</taxon>
        <taxon>Acanthomorphata</taxon>
        <taxon>Ovalentaria</taxon>
        <taxon>Atherinomorphae</taxon>
        <taxon>Cyprinodontiformes</taxon>
        <taxon>Poeciliidae</taxon>
        <taxon>Poeciliinae</taxon>
        <taxon>Gambusia</taxon>
    </lineage>
</organism>
<feature type="signal peptide" evidence="2">
    <location>
        <begin position="1"/>
        <end position="25"/>
    </location>
</feature>